<name>A0ABP9GAW1_9ACTN</name>
<dbReference type="Proteomes" id="UP001499993">
    <property type="component" value="Unassembled WGS sequence"/>
</dbReference>
<keyword evidence="3" id="KW-1185">Reference proteome</keyword>
<feature type="chain" id="PRO_5047084531" description="MinD-like ATPase involved in chromosome partitioning or flagellar assembly" evidence="1">
    <location>
        <begin position="24"/>
        <end position="247"/>
    </location>
</feature>
<dbReference type="Gene3D" id="3.40.50.300">
    <property type="entry name" value="P-loop containing nucleotide triphosphate hydrolases"/>
    <property type="match status" value="1"/>
</dbReference>
<evidence type="ECO:0000313" key="3">
    <source>
        <dbReference type="Proteomes" id="UP001499993"/>
    </source>
</evidence>
<evidence type="ECO:0008006" key="4">
    <source>
        <dbReference type="Google" id="ProtNLM"/>
    </source>
</evidence>
<sequence>MPMIVAFSLSGAPGVTTLALALAAAWPEPVPSVLVEADTSGGDLAAWRRMPTSPGVAELAATARTDETATAAAAPVLGCAQVLAGGQRVCLAPATADRAAGAVDLVSHHPEVLRAPGAVGVVDAGRLAPRSPAAHLAAAADVALLVVADDLAQLKRAQAALPALRTGVEKLGLVVTGARTSDAQVQEALGMPVLQRIPTDPRSAAFLRGESGLARPFRRPLLRSARRLADELASTAPQASAVEVSRG</sequence>
<dbReference type="RefSeq" id="WP_345556049.1">
    <property type="nucleotide sequence ID" value="NZ_BAABIK010000006.1"/>
</dbReference>
<keyword evidence="1" id="KW-0732">Signal</keyword>
<dbReference type="InterPro" id="IPR027417">
    <property type="entry name" value="P-loop_NTPase"/>
</dbReference>
<gene>
    <name evidence="2" type="ORF">GCM10023224_15850</name>
</gene>
<dbReference type="SUPFAM" id="SSF52540">
    <property type="entry name" value="P-loop containing nucleoside triphosphate hydrolases"/>
    <property type="match status" value="1"/>
</dbReference>
<accession>A0ABP9GAW1</accession>
<dbReference type="EMBL" id="BAABIK010000006">
    <property type="protein sequence ID" value="GAA4935891.1"/>
    <property type="molecule type" value="Genomic_DNA"/>
</dbReference>
<organism evidence="2 3">
    <name type="scientific">Streptomonospora halophila</name>
    <dbReference type="NCBI Taxonomy" id="427369"/>
    <lineage>
        <taxon>Bacteria</taxon>
        <taxon>Bacillati</taxon>
        <taxon>Actinomycetota</taxon>
        <taxon>Actinomycetes</taxon>
        <taxon>Streptosporangiales</taxon>
        <taxon>Nocardiopsidaceae</taxon>
        <taxon>Streptomonospora</taxon>
    </lineage>
</organism>
<reference evidence="3" key="1">
    <citation type="journal article" date="2019" name="Int. J. Syst. Evol. Microbiol.">
        <title>The Global Catalogue of Microorganisms (GCM) 10K type strain sequencing project: providing services to taxonomists for standard genome sequencing and annotation.</title>
        <authorList>
            <consortium name="The Broad Institute Genomics Platform"/>
            <consortium name="The Broad Institute Genome Sequencing Center for Infectious Disease"/>
            <person name="Wu L."/>
            <person name="Ma J."/>
        </authorList>
    </citation>
    <scope>NUCLEOTIDE SEQUENCE [LARGE SCALE GENOMIC DNA]</scope>
    <source>
        <strain evidence="3">JCM 18123</strain>
    </source>
</reference>
<evidence type="ECO:0000313" key="2">
    <source>
        <dbReference type="EMBL" id="GAA4935891.1"/>
    </source>
</evidence>
<feature type="signal peptide" evidence="1">
    <location>
        <begin position="1"/>
        <end position="23"/>
    </location>
</feature>
<proteinExistence type="predicted"/>
<comment type="caution">
    <text evidence="2">The sequence shown here is derived from an EMBL/GenBank/DDBJ whole genome shotgun (WGS) entry which is preliminary data.</text>
</comment>
<protein>
    <recommendedName>
        <fullName evidence="4">MinD-like ATPase involved in chromosome partitioning or flagellar assembly</fullName>
    </recommendedName>
</protein>
<evidence type="ECO:0000256" key="1">
    <source>
        <dbReference type="SAM" id="SignalP"/>
    </source>
</evidence>